<keyword evidence="3" id="KW-1185">Reference proteome</keyword>
<dbReference type="AlphaFoldDB" id="Q1D3N1"/>
<dbReference type="RefSeq" id="WP_011554569.1">
    <property type="nucleotide sequence ID" value="NC_008095.1"/>
</dbReference>
<dbReference type="HOGENOM" id="CLU_2718144_0_0_7"/>
<feature type="region of interest" description="Disordered" evidence="1">
    <location>
        <begin position="42"/>
        <end position="72"/>
    </location>
</feature>
<sequence>MSCSATSGAAFTGATQTREALFSATRGAPLFLPRMFDPPTAARALSDSAREEEPELLSASGELPTLRETRNR</sequence>
<gene>
    <name evidence="2" type="ordered locus">MXAN_4574</name>
</gene>
<name>Q1D3N1_MYXXD</name>
<dbReference type="Proteomes" id="UP000002402">
    <property type="component" value="Chromosome"/>
</dbReference>
<reference evidence="2 3" key="1">
    <citation type="journal article" date="2006" name="Proc. Natl. Acad. Sci. U.S.A.">
        <title>Evolution of sensory complexity recorded in a myxobacterial genome.</title>
        <authorList>
            <person name="Goldman B.S."/>
            <person name="Nierman W.C."/>
            <person name="Kaiser D."/>
            <person name="Slater S.C."/>
            <person name="Durkin A.S."/>
            <person name="Eisen J.A."/>
            <person name="Ronning C.M."/>
            <person name="Barbazuk W.B."/>
            <person name="Blanchard M."/>
            <person name="Field C."/>
            <person name="Halling C."/>
            <person name="Hinkle G."/>
            <person name="Iartchuk O."/>
            <person name="Kim H.S."/>
            <person name="Mackenzie C."/>
            <person name="Madupu R."/>
            <person name="Miller N."/>
            <person name="Shvartsbeyn A."/>
            <person name="Sullivan S.A."/>
            <person name="Vaudin M."/>
            <person name="Wiegand R."/>
            <person name="Kaplan H.B."/>
        </authorList>
    </citation>
    <scope>NUCLEOTIDE SEQUENCE [LARGE SCALE GENOMIC DNA]</scope>
    <source>
        <strain evidence="3">DK1622</strain>
    </source>
</reference>
<evidence type="ECO:0000313" key="3">
    <source>
        <dbReference type="Proteomes" id="UP000002402"/>
    </source>
</evidence>
<accession>Q1D3N1</accession>
<protein>
    <submittedName>
        <fullName evidence="2">Uncharacterized protein</fullName>
    </submittedName>
</protein>
<evidence type="ECO:0000313" key="2">
    <source>
        <dbReference type="EMBL" id="ABF86064.1"/>
    </source>
</evidence>
<dbReference type="EnsemblBacteria" id="ABF86064">
    <property type="protein sequence ID" value="ABF86064"/>
    <property type="gene ID" value="MXAN_4574"/>
</dbReference>
<dbReference type="EMBL" id="CP000113">
    <property type="protein sequence ID" value="ABF86064.1"/>
    <property type="molecule type" value="Genomic_DNA"/>
</dbReference>
<proteinExistence type="predicted"/>
<dbReference type="KEGG" id="mxa:MXAN_4574"/>
<organism evidence="2 3">
    <name type="scientific">Myxococcus xanthus (strain DK1622)</name>
    <dbReference type="NCBI Taxonomy" id="246197"/>
    <lineage>
        <taxon>Bacteria</taxon>
        <taxon>Pseudomonadati</taxon>
        <taxon>Myxococcota</taxon>
        <taxon>Myxococcia</taxon>
        <taxon>Myxococcales</taxon>
        <taxon>Cystobacterineae</taxon>
        <taxon>Myxococcaceae</taxon>
        <taxon>Myxococcus</taxon>
    </lineage>
</organism>
<dbReference type="GeneID" id="78824262"/>
<evidence type="ECO:0000256" key="1">
    <source>
        <dbReference type="SAM" id="MobiDB-lite"/>
    </source>
</evidence>